<reference evidence="1 2" key="1">
    <citation type="submission" date="2019-11" db="EMBL/GenBank/DDBJ databases">
        <title>Epiphytic Pseudomonas syringae from cherry orchards.</title>
        <authorList>
            <person name="Hulin M.T."/>
        </authorList>
    </citation>
    <scope>NUCLEOTIDE SEQUENCE [LARGE SCALE GENOMIC DNA]</scope>
    <source>
        <strain evidence="1 2">PA-3-2A</strain>
    </source>
</reference>
<dbReference type="Proteomes" id="UP000814158">
    <property type="component" value="Unassembled WGS sequence"/>
</dbReference>
<sequence length="283" mass="34300">MEINNRTRNKDADRLSELLQEPHQNHRHDIWLWLFLYYYKDARLDLRTCNGLTMRDEIARALRSQRYFQSRIPRQKDQFLLPNEKLDWIEEDERQHRWLIREIEQMTNLRLHRDLVHLTGRDRLIAMVDLWDVDIAEKASQIDDLHQDWRRHKSKDIEFEWFADKKESERRCVCAWEWLEKKHLSPLSRQPPISNHQELLMFFDQADVGRYERAAMIREIKKRWSRKQFDERAADKKQVNVMLSKAVIAQLDALAETRGVKRAQIIENLVRMEAESGLYLADV</sequence>
<comment type="caution">
    <text evidence="1">The sequence shown here is derived from an EMBL/GenBank/DDBJ whole genome shotgun (WGS) entry which is preliminary data.</text>
</comment>
<protein>
    <recommendedName>
        <fullName evidence="3">Ribbon-helix-helix protein CopG domain-containing protein</fullName>
    </recommendedName>
</protein>
<proteinExistence type="predicted"/>
<gene>
    <name evidence="1" type="ORF">GIV68_06810</name>
</gene>
<dbReference type="RefSeq" id="WP_236370064.1">
    <property type="nucleotide sequence ID" value="NZ_WKAT01000010.1"/>
</dbReference>
<keyword evidence="2" id="KW-1185">Reference proteome</keyword>
<dbReference type="EMBL" id="WKAT01000010">
    <property type="protein sequence ID" value="MCF5544443.1"/>
    <property type="molecule type" value="Genomic_DNA"/>
</dbReference>
<evidence type="ECO:0008006" key="3">
    <source>
        <dbReference type="Google" id="ProtNLM"/>
    </source>
</evidence>
<evidence type="ECO:0000313" key="2">
    <source>
        <dbReference type="Proteomes" id="UP000814158"/>
    </source>
</evidence>
<accession>A0ABS9GJE2</accession>
<evidence type="ECO:0000313" key="1">
    <source>
        <dbReference type="EMBL" id="MCF5544443.1"/>
    </source>
</evidence>
<name>A0ABS9GJE2_9PSED</name>
<organism evidence="1 2">
    <name type="scientific">Pseudomonas salomonii</name>
    <dbReference type="NCBI Taxonomy" id="191391"/>
    <lineage>
        <taxon>Bacteria</taxon>
        <taxon>Pseudomonadati</taxon>
        <taxon>Pseudomonadota</taxon>
        <taxon>Gammaproteobacteria</taxon>
        <taxon>Pseudomonadales</taxon>
        <taxon>Pseudomonadaceae</taxon>
        <taxon>Pseudomonas</taxon>
    </lineage>
</organism>